<keyword evidence="6 10" id="KW-0472">Membrane</keyword>
<organism evidence="12 13">
    <name type="scientific">Tegillarca granosa</name>
    <name type="common">Malaysian cockle</name>
    <name type="synonym">Anadara granosa</name>
    <dbReference type="NCBI Taxonomy" id="220873"/>
    <lineage>
        <taxon>Eukaryota</taxon>
        <taxon>Metazoa</taxon>
        <taxon>Spiralia</taxon>
        <taxon>Lophotrochozoa</taxon>
        <taxon>Mollusca</taxon>
        <taxon>Bivalvia</taxon>
        <taxon>Autobranchia</taxon>
        <taxon>Pteriomorphia</taxon>
        <taxon>Arcoida</taxon>
        <taxon>Arcoidea</taxon>
        <taxon>Arcidae</taxon>
        <taxon>Tegillarca</taxon>
    </lineage>
</organism>
<evidence type="ECO:0000256" key="3">
    <source>
        <dbReference type="ARBA" id="ARBA00022692"/>
    </source>
</evidence>
<dbReference type="SUPFAM" id="SSF81321">
    <property type="entry name" value="Family A G protein-coupled receptor-like"/>
    <property type="match status" value="1"/>
</dbReference>
<dbReference type="PRINTS" id="PR00237">
    <property type="entry name" value="GPCRRHODOPSN"/>
</dbReference>
<feature type="transmembrane region" description="Helical" evidence="10">
    <location>
        <begin position="80"/>
        <end position="104"/>
    </location>
</feature>
<sequence>MGMTFFTRERPTNKTELLSTSNYTVTLKPAGLSAQTLPFTLKLSLGACLIFMVIIGFLGNLIVCLIVYRKPAMRSAINLLLANMALSDILISIICMPFSFLTLVTDKWILGNSLCEILSFLQEFLAGVGIFILLTISVDRYLIIVRRKDKLTTCHAKMFISCAWFISALLAALPILGWGNYKFYPGHTQCILEMSKNVANVSHAILKISFTFFIPIIVMGFSYACILNTVRKNKVRIQNAPDKFCINMTRASQRLGLPSIYHCPSRLHVDMSFKTRAFKTILILFLILAICWIPYSINMLNTNLTGNINNIRNTTFLWLGYLNSTINPIIYSMRIPKFREACKDMVPKLFRFSTNISTTTKRRVNPSSVEILVNDTNFTITEKSWLMILILQCQRNLEKSWLMILILQCQRNLDSNEYHVLYPPGDNKSGKIMKYWPSLNVSISDIGRDINILCERILFIVMENCHFITYARELKDVLCVHDNATIQMNFLENIIQKLDQQLFLSQTEGKHGHTLHLLIKKSITQGVRKMYQEYVYRKQKDIKKLSVLIIQTLQEDASNYTPDLQQNISFNQRDIDNFIAHDTEIFCELSRKFLDIRVINYTVKNNLKFHSNIKGIACYIGEFYVKVTVYKSIILMYLPSNFTLSERSGCRKLNRRSKLSTLVPMATPHKESNVVTGAGCWVAGVAKDSQYHYCYHYSSHEKFADKHHTPGKISNCMNPAINELRYSCLALSSGKIGPLSEASCDKHCIEW</sequence>
<dbReference type="PROSITE" id="PS00237">
    <property type="entry name" value="G_PROTEIN_RECEP_F1_1"/>
    <property type="match status" value="1"/>
</dbReference>
<evidence type="ECO:0000256" key="7">
    <source>
        <dbReference type="ARBA" id="ARBA00023170"/>
    </source>
</evidence>
<keyword evidence="8 9" id="KW-0807">Transducer</keyword>
<evidence type="ECO:0000256" key="5">
    <source>
        <dbReference type="ARBA" id="ARBA00023040"/>
    </source>
</evidence>
<feature type="transmembrane region" description="Helical" evidence="10">
    <location>
        <begin position="204"/>
        <end position="226"/>
    </location>
</feature>
<evidence type="ECO:0000256" key="10">
    <source>
        <dbReference type="SAM" id="Phobius"/>
    </source>
</evidence>
<name>A0ABQ9FCL3_TEGGR</name>
<evidence type="ECO:0000256" key="4">
    <source>
        <dbReference type="ARBA" id="ARBA00022989"/>
    </source>
</evidence>
<dbReference type="PROSITE" id="PS50262">
    <property type="entry name" value="G_PROTEIN_RECEP_F1_2"/>
    <property type="match status" value="1"/>
</dbReference>
<protein>
    <recommendedName>
        <fullName evidence="11">G-protein coupled receptors family 1 profile domain-containing protein</fullName>
    </recommendedName>
</protein>
<feature type="transmembrane region" description="Helical" evidence="10">
    <location>
        <begin position="124"/>
        <end position="144"/>
    </location>
</feature>
<dbReference type="InterPro" id="IPR017452">
    <property type="entry name" value="GPCR_Rhodpsn_7TM"/>
</dbReference>
<proteinExistence type="inferred from homology"/>
<evidence type="ECO:0000256" key="1">
    <source>
        <dbReference type="ARBA" id="ARBA00004651"/>
    </source>
</evidence>
<comment type="subcellular location">
    <subcellularLocation>
        <location evidence="1">Cell membrane</location>
        <topology evidence="1">Multi-pass membrane protein</topology>
    </subcellularLocation>
</comment>
<reference evidence="12 13" key="1">
    <citation type="submission" date="2022-12" db="EMBL/GenBank/DDBJ databases">
        <title>Chromosome-level genome of Tegillarca granosa.</title>
        <authorList>
            <person name="Kim J."/>
        </authorList>
    </citation>
    <scope>NUCLEOTIDE SEQUENCE [LARGE SCALE GENOMIC DNA]</scope>
    <source>
        <strain evidence="12">Teg-2019</strain>
        <tissue evidence="12">Adductor muscle</tissue>
    </source>
</reference>
<dbReference type="PANTHER" id="PTHR24245:SF0">
    <property type="entry name" value="G-PROTEIN COUPLED RECEPTORS FAMILY 1 PROFILE DOMAIN-CONTAINING PROTEIN"/>
    <property type="match status" value="1"/>
</dbReference>
<dbReference type="Pfam" id="PF00001">
    <property type="entry name" value="7tm_1"/>
    <property type="match status" value="1"/>
</dbReference>
<evidence type="ECO:0000256" key="8">
    <source>
        <dbReference type="ARBA" id="ARBA00023224"/>
    </source>
</evidence>
<accession>A0ABQ9FCL3</accession>
<dbReference type="Proteomes" id="UP001217089">
    <property type="component" value="Unassembled WGS sequence"/>
</dbReference>
<feature type="transmembrane region" description="Helical" evidence="10">
    <location>
        <begin position="156"/>
        <end position="176"/>
    </location>
</feature>
<evidence type="ECO:0000256" key="2">
    <source>
        <dbReference type="ARBA" id="ARBA00022475"/>
    </source>
</evidence>
<keyword evidence="7 9" id="KW-0675">Receptor</keyword>
<dbReference type="InterPro" id="IPR000276">
    <property type="entry name" value="GPCR_Rhodpsn"/>
</dbReference>
<keyword evidence="4 10" id="KW-1133">Transmembrane helix</keyword>
<evidence type="ECO:0000256" key="6">
    <source>
        <dbReference type="ARBA" id="ARBA00023136"/>
    </source>
</evidence>
<evidence type="ECO:0000256" key="9">
    <source>
        <dbReference type="RuleBase" id="RU000688"/>
    </source>
</evidence>
<dbReference type="InterPro" id="IPR051880">
    <property type="entry name" value="GPC_Orphan_Receptors"/>
</dbReference>
<keyword evidence="13" id="KW-1185">Reference proteome</keyword>
<keyword evidence="2" id="KW-1003">Cell membrane</keyword>
<gene>
    <name evidence="12" type="ORF">KUTeg_007213</name>
</gene>
<evidence type="ECO:0000313" key="13">
    <source>
        <dbReference type="Proteomes" id="UP001217089"/>
    </source>
</evidence>
<dbReference type="Gene3D" id="1.20.1070.10">
    <property type="entry name" value="Rhodopsin 7-helix transmembrane proteins"/>
    <property type="match status" value="1"/>
</dbReference>
<comment type="caution">
    <text evidence="12">The sequence shown here is derived from an EMBL/GenBank/DDBJ whole genome shotgun (WGS) entry which is preliminary data.</text>
</comment>
<evidence type="ECO:0000259" key="11">
    <source>
        <dbReference type="PROSITE" id="PS50262"/>
    </source>
</evidence>
<comment type="similarity">
    <text evidence="9">Belongs to the G-protein coupled receptor 1 family.</text>
</comment>
<feature type="transmembrane region" description="Helical" evidence="10">
    <location>
        <begin position="43"/>
        <end position="68"/>
    </location>
</feature>
<dbReference type="EMBL" id="JARBDR010000337">
    <property type="protein sequence ID" value="KAJ8315063.1"/>
    <property type="molecule type" value="Genomic_DNA"/>
</dbReference>
<dbReference type="PANTHER" id="PTHR24245">
    <property type="entry name" value="G-PROTEIN COUPLED RECEPTOR"/>
    <property type="match status" value="1"/>
</dbReference>
<feature type="domain" description="G-protein coupled receptors family 1 profile" evidence="11">
    <location>
        <begin position="59"/>
        <end position="331"/>
    </location>
</feature>
<feature type="transmembrane region" description="Helical" evidence="10">
    <location>
        <begin position="277"/>
        <end position="295"/>
    </location>
</feature>
<keyword evidence="5 9" id="KW-0297">G-protein coupled receptor</keyword>
<keyword evidence="3 9" id="KW-0812">Transmembrane</keyword>
<evidence type="ECO:0000313" key="12">
    <source>
        <dbReference type="EMBL" id="KAJ8315063.1"/>
    </source>
</evidence>